<proteinExistence type="predicted"/>
<keyword evidence="2" id="KW-1185">Reference proteome</keyword>
<evidence type="ECO:0000313" key="2">
    <source>
        <dbReference type="Proteomes" id="UP000660861"/>
    </source>
</evidence>
<comment type="caution">
    <text evidence="1">The sequence shown here is derived from an EMBL/GenBank/DDBJ whole genome shotgun (WGS) entry which is preliminary data.</text>
</comment>
<dbReference type="AlphaFoldDB" id="A0A926ECW0"/>
<dbReference type="EMBL" id="JACRTC010000005">
    <property type="protein sequence ID" value="MBC8570745.1"/>
    <property type="molecule type" value="Genomic_DNA"/>
</dbReference>
<organism evidence="1 2">
    <name type="scientific">Zongyangia hominis</name>
    <dbReference type="NCBI Taxonomy" id="2763677"/>
    <lineage>
        <taxon>Bacteria</taxon>
        <taxon>Bacillati</taxon>
        <taxon>Bacillota</taxon>
        <taxon>Clostridia</taxon>
        <taxon>Eubacteriales</taxon>
        <taxon>Oscillospiraceae</taxon>
        <taxon>Zongyangia</taxon>
    </lineage>
</organism>
<reference evidence="1" key="1">
    <citation type="submission" date="2020-08" db="EMBL/GenBank/DDBJ databases">
        <title>Genome public.</title>
        <authorList>
            <person name="Liu C."/>
            <person name="Sun Q."/>
        </authorList>
    </citation>
    <scope>NUCLEOTIDE SEQUENCE</scope>
    <source>
        <strain evidence="1">NSJ-54</strain>
    </source>
</reference>
<gene>
    <name evidence="1" type="ORF">H8709_07885</name>
</gene>
<dbReference type="RefSeq" id="WP_262397841.1">
    <property type="nucleotide sequence ID" value="NZ_JACRTC010000005.1"/>
</dbReference>
<name>A0A926ECW0_9FIRM</name>
<protein>
    <submittedName>
        <fullName evidence="1">Uncharacterized protein</fullName>
    </submittedName>
</protein>
<accession>A0A926ECW0</accession>
<evidence type="ECO:0000313" key="1">
    <source>
        <dbReference type="EMBL" id="MBC8570745.1"/>
    </source>
</evidence>
<sequence length="60" mass="6897">MEILISGWEDEEIREKLSLAAGRLHGQWLCERLEELEPEERMHLIDSLLAVLDAEKPPSA</sequence>
<dbReference type="Proteomes" id="UP000660861">
    <property type="component" value="Unassembled WGS sequence"/>
</dbReference>